<feature type="binding site" evidence="8">
    <location>
        <position position="25"/>
    </location>
    <ligand>
        <name>substrate</name>
    </ligand>
</feature>
<evidence type="ECO:0000256" key="4">
    <source>
        <dbReference type="ARBA" id="ARBA00022842"/>
    </source>
</evidence>
<keyword evidence="6 8" id="KW-0411">Iron-sulfur</keyword>
<sequence>MYICELFHSVQGEGRYAGVPSVFIRTSGCNLRCWFCDTPYSSWDPQGEHRSLDDLLSTVENYHCNHVVITGGEPMLVRDVVPLTRALSEAGHVITIETAGTVDLPVVADLMSISPKLSNSTPHGTDWAERHEQRRDRPEVIRRLIGDYDYQFKFVIDHESDLAEVEQYVARFPEIDPAKVLLMPQATEADVLREKNAWLGPAAEERGWGVSPRLHIELFGNTPGT</sequence>
<dbReference type="PIRSF" id="PIRSF000370">
    <property type="entry name" value="QueE"/>
    <property type="match status" value="1"/>
</dbReference>
<dbReference type="EMBL" id="CP036275">
    <property type="protein sequence ID" value="QDU41441.1"/>
    <property type="molecule type" value="Genomic_DNA"/>
</dbReference>
<feature type="binding site" evidence="8">
    <location>
        <begin position="35"/>
        <end position="37"/>
    </location>
    <ligand>
        <name>S-adenosyl-L-methionine</name>
        <dbReference type="ChEBI" id="CHEBI:59789"/>
    </ligand>
</feature>
<dbReference type="RefSeq" id="WP_145372844.1">
    <property type="nucleotide sequence ID" value="NZ_CP036275.1"/>
</dbReference>
<accession>A0A517ZG48</accession>
<comment type="catalytic activity">
    <reaction evidence="8">
        <text>6-carboxy-5,6,7,8-tetrahydropterin + H(+) = 7-carboxy-7-carbaguanine + NH4(+)</text>
        <dbReference type="Rhea" id="RHEA:27974"/>
        <dbReference type="ChEBI" id="CHEBI:15378"/>
        <dbReference type="ChEBI" id="CHEBI:28938"/>
        <dbReference type="ChEBI" id="CHEBI:61032"/>
        <dbReference type="ChEBI" id="CHEBI:61036"/>
        <dbReference type="EC" id="4.3.99.3"/>
    </reaction>
</comment>
<dbReference type="AlphaFoldDB" id="A0A517ZG48"/>
<dbReference type="GO" id="GO:0008616">
    <property type="term" value="P:tRNA queuosine(34) biosynthetic process"/>
    <property type="evidence" value="ECO:0007669"/>
    <property type="project" value="UniProtKB-UniRule"/>
</dbReference>
<evidence type="ECO:0000256" key="7">
    <source>
        <dbReference type="ARBA" id="ARBA00023239"/>
    </source>
</evidence>
<dbReference type="GO" id="GO:1904047">
    <property type="term" value="F:S-adenosyl-L-methionine binding"/>
    <property type="evidence" value="ECO:0007669"/>
    <property type="project" value="UniProtKB-UniRule"/>
</dbReference>
<proteinExistence type="inferred from homology"/>
<dbReference type="GO" id="GO:0000287">
    <property type="term" value="F:magnesium ion binding"/>
    <property type="evidence" value="ECO:0007669"/>
    <property type="project" value="UniProtKB-UniRule"/>
</dbReference>
<feature type="binding site" evidence="8">
    <location>
        <position position="72"/>
    </location>
    <ligand>
        <name>S-adenosyl-L-methionine</name>
        <dbReference type="ChEBI" id="CHEBI:59789"/>
    </ligand>
</feature>
<dbReference type="Pfam" id="PF04055">
    <property type="entry name" value="Radical_SAM"/>
    <property type="match status" value="1"/>
</dbReference>
<dbReference type="OrthoDB" id="9792276at2"/>
<keyword evidence="4 8" id="KW-0460">Magnesium</keyword>
<keyword evidence="2 8" id="KW-0949">S-adenosyl-L-methionine</keyword>
<feature type="binding site" evidence="8">
    <location>
        <position position="33"/>
    </location>
    <ligand>
        <name>[4Fe-4S] cluster</name>
        <dbReference type="ChEBI" id="CHEBI:49883"/>
        <note>4Fe-4S-S-AdoMet</note>
    </ligand>
</feature>
<dbReference type="SFLD" id="SFLDS00029">
    <property type="entry name" value="Radical_SAM"/>
    <property type="match status" value="1"/>
</dbReference>
<dbReference type="SUPFAM" id="SSF102114">
    <property type="entry name" value="Radical SAM enzymes"/>
    <property type="match status" value="1"/>
</dbReference>
<dbReference type="KEGG" id="mri:Mal4_58090"/>
<feature type="binding site" evidence="8">
    <location>
        <position position="70"/>
    </location>
    <ligand>
        <name>substrate</name>
    </ligand>
</feature>
<feature type="binding site" evidence="8">
    <location>
        <position position="38"/>
    </location>
    <ligand>
        <name>Mg(2+)</name>
        <dbReference type="ChEBI" id="CHEBI:18420"/>
    </ligand>
</feature>
<keyword evidence="1 8" id="KW-0004">4Fe-4S</keyword>
<evidence type="ECO:0000259" key="9">
    <source>
        <dbReference type="PROSITE" id="PS51918"/>
    </source>
</evidence>
<evidence type="ECO:0000256" key="6">
    <source>
        <dbReference type="ARBA" id="ARBA00023014"/>
    </source>
</evidence>
<dbReference type="InterPro" id="IPR013785">
    <property type="entry name" value="Aldolase_TIM"/>
</dbReference>
<dbReference type="PANTHER" id="PTHR42836">
    <property type="entry name" value="7-CARBOXY-7-DEAZAGUANINE SYNTHASE"/>
    <property type="match status" value="1"/>
</dbReference>
<dbReference type="PROSITE" id="PS51918">
    <property type="entry name" value="RADICAL_SAM"/>
    <property type="match status" value="1"/>
</dbReference>
<feature type="binding site" evidence="8">
    <location>
        <position position="36"/>
    </location>
    <ligand>
        <name>[4Fe-4S] cluster</name>
        <dbReference type="ChEBI" id="CHEBI:49883"/>
        <note>4Fe-4S-S-AdoMet</note>
    </ligand>
</feature>
<name>A0A517ZG48_9PLAN</name>
<dbReference type="CDD" id="cd01335">
    <property type="entry name" value="Radical_SAM"/>
    <property type="match status" value="1"/>
</dbReference>
<reference evidence="10 11" key="1">
    <citation type="submission" date="2019-02" db="EMBL/GenBank/DDBJ databases">
        <title>Deep-cultivation of Planctomycetes and their phenomic and genomic characterization uncovers novel biology.</title>
        <authorList>
            <person name="Wiegand S."/>
            <person name="Jogler M."/>
            <person name="Boedeker C."/>
            <person name="Pinto D."/>
            <person name="Vollmers J."/>
            <person name="Rivas-Marin E."/>
            <person name="Kohn T."/>
            <person name="Peeters S.H."/>
            <person name="Heuer A."/>
            <person name="Rast P."/>
            <person name="Oberbeckmann S."/>
            <person name="Bunk B."/>
            <person name="Jeske O."/>
            <person name="Meyerdierks A."/>
            <person name="Storesund J.E."/>
            <person name="Kallscheuer N."/>
            <person name="Luecker S."/>
            <person name="Lage O.M."/>
            <person name="Pohl T."/>
            <person name="Merkel B.J."/>
            <person name="Hornburger P."/>
            <person name="Mueller R.-W."/>
            <person name="Bruemmer F."/>
            <person name="Labrenz M."/>
            <person name="Spormann A.M."/>
            <person name="Op den Camp H."/>
            <person name="Overmann J."/>
            <person name="Amann R."/>
            <person name="Jetten M.S.M."/>
            <person name="Mascher T."/>
            <person name="Medema M.H."/>
            <person name="Devos D.P."/>
            <person name="Kaster A.-K."/>
            <person name="Ovreas L."/>
            <person name="Rohde M."/>
            <person name="Galperin M.Y."/>
            <person name="Jogler C."/>
        </authorList>
    </citation>
    <scope>NUCLEOTIDE SEQUENCE [LARGE SCALE GENOMIC DNA]</scope>
    <source>
        <strain evidence="10 11">Mal4</strain>
    </source>
</reference>
<feature type="binding site" evidence="8">
    <location>
        <begin position="10"/>
        <end position="12"/>
    </location>
    <ligand>
        <name>substrate</name>
    </ligand>
</feature>
<protein>
    <recommendedName>
        <fullName evidence="8">7-carboxy-7-deazaguanine synthase</fullName>
        <shortName evidence="8">CDG synthase</shortName>
        <ecNumber evidence="8">4.3.99.3</ecNumber>
    </recommendedName>
    <alternativeName>
        <fullName evidence="8">Queuosine biosynthesis protein QueE</fullName>
    </alternativeName>
</protein>
<comment type="similarity">
    <text evidence="8">Belongs to the radical SAM superfamily. 7-carboxy-7-deazaguanine synthase family.</text>
</comment>
<keyword evidence="7 8" id="KW-0456">Lyase</keyword>
<evidence type="ECO:0000256" key="5">
    <source>
        <dbReference type="ARBA" id="ARBA00023004"/>
    </source>
</evidence>
<dbReference type="UniPathway" id="UPA00391"/>
<dbReference type="InterPro" id="IPR058240">
    <property type="entry name" value="rSAM_sf"/>
</dbReference>
<dbReference type="InterPro" id="IPR024924">
    <property type="entry name" value="7-CO-7-deazaguanine_synth-like"/>
</dbReference>
<dbReference type="GO" id="GO:0051539">
    <property type="term" value="F:4 iron, 4 sulfur cluster binding"/>
    <property type="evidence" value="ECO:0007669"/>
    <property type="project" value="UniProtKB-UniRule"/>
</dbReference>
<organism evidence="10 11">
    <name type="scientific">Maioricimonas rarisocia</name>
    <dbReference type="NCBI Taxonomy" id="2528026"/>
    <lineage>
        <taxon>Bacteria</taxon>
        <taxon>Pseudomonadati</taxon>
        <taxon>Planctomycetota</taxon>
        <taxon>Planctomycetia</taxon>
        <taxon>Planctomycetales</taxon>
        <taxon>Planctomycetaceae</taxon>
        <taxon>Maioricimonas</taxon>
    </lineage>
</organism>
<comment type="cofactor">
    <cofactor evidence="8">
        <name>S-adenosyl-L-methionine</name>
        <dbReference type="ChEBI" id="CHEBI:59789"/>
    </cofactor>
    <text evidence="8">Binds 1 S-adenosyl-L-methionine per subunit.</text>
</comment>
<keyword evidence="3 8" id="KW-0479">Metal-binding</keyword>
<comment type="function">
    <text evidence="8">Catalyzes the complex heterocyclic radical-mediated conversion of 6-carboxy-5,6,7,8-tetrahydropterin (CPH4) to 7-carboxy-7-deazaguanine (CDG), a step common to the biosynthetic pathways of all 7-deazapurine-containing compounds.</text>
</comment>
<feature type="domain" description="Radical SAM core" evidence="9">
    <location>
        <begin position="16"/>
        <end position="221"/>
    </location>
</feature>
<keyword evidence="8" id="KW-0671">Queuosine biosynthesis</keyword>
<evidence type="ECO:0000313" key="11">
    <source>
        <dbReference type="Proteomes" id="UP000320496"/>
    </source>
</evidence>
<dbReference type="HAMAP" id="MF_00917">
    <property type="entry name" value="QueE"/>
    <property type="match status" value="1"/>
</dbReference>
<comment type="caution">
    <text evidence="8">Lacks conserved residue(s) required for the propagation of feature annotation.</text>
</comment>
<comment type="cofactor">
    <cofactor evidence="8">
        <name>[4Fe-4S] cluster</name>
        <dbReference type="ChEBI" id="CHEBI:49883"/>
    </cofactor>
    <text evidence="8">Binds 1 [4Fe-4S] cluster. The cluster is coordinated with 3 cysteines and an exchangeable S-adenosyl-L-methionine.</text>
</comment>
<dbReference type="InterPro" id="IPR007197">
    <property type="entry name" value="rSAM"/>
</dbReference>
<dbReference type="GO" id="GO:0016840">
    <property type="term" value="F:carbon-nitrogen lyase activity"/>
    <property type="evidence" value="ECO:0007669"/>
    <property type="project" value="UniProtKB-UniRule"/>
</dbReference>
<feature type="binding site" evidence="8">
    <location>
        <position position="29"/>
    </location>
    <ligand>
        <name>[4Fe-4S] cluster</name>
        <dbReference type="ChEBI" id="CHEBI:49883"/>
        <note>4Fe-4S-S-AdoMet</note>
    </ligand>
</feature>
<feature type="binding site" evidence="8">
    <location>
        <begin position="114"/>
        <end position="116"/>
    </location>
    <ligand>
        <name>S-adenosyl-L-methionine</name>
        <dbReference type="ChEBI" id="CHEBI:59789"/>
    </ligand>
</feature>
<comment type="pathway">
    <text evidence="8">Purine metabolism; 7-cyano-7-deazaguanine biosynthesis.</text>
</comment>
<evidence type="ECO:0000256" key="8">
    <source>
        <dbReference type="HAMAP-Rule" id="MF_00917"/>
    </source>
</evidence>
<evidence type="ECO:0000313" key="10">
    <source>
        <dbReference type="EMBL" id="QDU41441.1"/>
    </source>
</evidence>
<dbReference type="EC" id="4.3.99.3" evidence="8"/>
<comment type="cofactor">
    <cofactor evidence="8">
        <name>Mg(2+)</name>
        <dbReference type="ChEBI" id="CHEBI:18420"/>
    </cofactor>
</comment>
<comment type="subunit">
    <text evidence="8">Homodimer.</text>
</comment>
<keyword evidence="5 8" id="KW-0408">Iron</keyword>
<evidence type="ECO:0000256" key="3">
    <source>
        <dbReference type="ARBA" id="ARBA00022723"/>
    </source>
</evidence>
<keyword evidence="11" id="KW-1185">Reference proteome</keyword>
<dbReference type="Gene3D" id="3.20.20.70">
    <property type="entry name" value="Aldolase class I"/>
    <property type="match status" value="1"/>
</dbReference>
<evidence type="ECO:0000256" key="1">
    <source>
        <dbReference type="ARBA" id="ARBA00022485"/>
    </source>
</evidence>
<dbReference type="Proteomes" id="UP000320496">
    <property type="component" value="Chromosome"/>
</dbReference>
<gene>
    <name evidence="8 10" type="primary">queE</name>
    <name evidence="10" type="ORF">Mal4_58090</name>
</gene>
<dbReference type="PANTHER" id="PTHR42836:SF1">
    <property type="entry name" value="7-CARBOXY-7-DEAZAGUANINE SYNTHASE"/>
    <property type="match status" value="1"/>
</dbReference>
<evidence type="ECO:0000256" key="2">
    <source>
        <dbReference type="ARBA" id="ARBA00022691"/>
    </source>
</evidence>